<dbReference type="EMBL" id="LGRX02033521">
    <property type="protein sequence ID" value="KAK3240898.1"/>
    <property type="molecule type" value="Genomic_DNA"/>
</dbReference>
<dbReference type="PANTHER" id="PTHR43963">
    <property type="entry name" value="CARBONYL REDUCTASE 1-RELATED"/>
    <property type="match status" value="1"/>
</dbReference>
<name>A0AAE0BQH3_9CHLO</name>
<dbReference type="InterPro" id="IPR036291">
    <property type="entry name" value="NAD(P)-bd_dom_sf"/>
</dbReference>
<accession>A0AAE0BQH3</accession>
<evidence type="ECO:0000256" key="2">
    <source>
        <dbReference type="ARBA" id="ARBA00022857"/>
    </source>
</evidence>
<organism evidence="4 5">
    <name type="scientific">Cymbomonas tetramitiformis</name>
    <dbReference type="NCBI Taxonomy" id="36881"/>
    <lineage>
        <taxon>Eukaryota</taxon>
        <taxon>Viridiplantae</taxon>
        <taxon>Chlorophyta</taxon>
        <taxon>Pyramimonadophyceae</taxon>
        <taxon>Pyramimonadales</taxon>
        <taxon>Pyramimonadaceae</taxon>
        <taxon>Cymbomonas</taxon>
    </lineage>
</organism>
<reference evidence="4 5" key="1">
    <citation type="journal article" date="2015" name="Genome Biol. Evol.">
        <title>Comparative Genomics of a Bacterivorous Green Alga Reveals Evolutionary Causalities and Consequences of Phago-Mixotrophic Mode of Nutrition.</title>
        <authorList>
            <person name="Burns J.A."/>
            <person name="Paasch A."/>
            <person name="Narechania A."/>
            <person name="Kim E."/>
        </authorList>
    </citation>
    <scope>NUCLEOTIDE SEQUENCE [LARGE SCALE GENOMIC DNA]</scope>
    <source>
        <strain evidence="4 5">PLY_AMNH</strain>
    </source>
</reference>
<protein>
    <submittedName>
        <fullName evidence="4">Uncharacterized protein</fullName>
    </submittedName>
</protein>
<dbReference type="PRINTS" id="PR00081">
    <property type="entry name" value="GDHRDH"/>
</dbReference>
<keyword evidence="2" id="KW-0521">NADP</keyword>
<dbReference type="InterPro" id="IPR002347">
    <property type="entry name" value="SDR_fam"/>
</dbReference>
<evidence type="ECO:0000256" key="3">
    <source>
        <dbReference type="ARBA" id="ARBA00023002"/>
    </source>
</evidence>
<proteinExistence type="inferred from homology"/>
<evidence type="ECO:0000313" key="5">
    <source>
        <dbReference type="Proteomes" id="UP001190700"/>
    </source>
</evidence>
<dbReference type="GO" id="GO:0016491">
    <property type="term" value="F:oxidoreductase activity"/>
    <property type="evidence" value="ECO:0007669"/>
    <property type="project" value="UniProtKB-KW"/>
</dbReference>
<evidence type="ECO:0000313" key="4">
    <source>
        <dbReference type="EMBL" id="KAK3240898.1"/>
    </source>
</evidence>
<keyword evidence="3" id="KW-0560">Oxidoreductase</keyword>
<comment type="similarity">
    <text evidence="1">Belongs to the short-chain dehydrogenases/reductases (SDR) family.</text>
</comment>
<dbReference type="Pfam" id="PF00106">
    <property type="entry name" value="adh_short"/>
    <property type="match status" value="1"/>
</dbReference>
<dbReference type="AlphaFoldDB" id="A0AAE0BQH3"/>
<gene>
    <name evidence="4" type="ORF">CYMTET_49302</name>
</gene>
<dbReference type="Gene3D" id="3.40.50.720">
    <property type="entry name" value="NAD(P)-binding Rossmann-like Domain"/>
    <property type="match status" value="1"/>
</dbReference>
<keyword evidence="5" id="KW-1185">Reference proteome</keyword>
<dbReference type="SUPFAM" id="SSF51735">
    <property type="entry name" value="NAD(P)-binding Rossmann-fold domains"/>
    <property type="match status" value="1"/>
</dbReference>
<sequence>MPWYSNNTVAVVTGANKGIGYEIAKLLRIEGLTVILTARDPEKGQAAVSKISQETARVKNGGQVIFQPLDITNVTSIAEFGSWLGRELGMLDILVNNAGMAYHGNTFGSTEAQLTIETNVNGTINLCEHLIPFLNVRNPAKPRIVNVCSSAGKLKIVREPLRARFQTARTVEDVKELMNKFVSDIDGGTHQAAGWPNTMYGVSKLGMAAYIFQTVHFGPEGRDPHDFSQYCDVLAEK</sequence>
<dbReference type="Proteomes" id="UP001190700">
    <property type="component" value="Unassembled WGS sequence"/>
</dbReference>
<evidence type="ECO:0000256" key="1">
    <source>
        <dbReference type="ARBA" id="ARBA00006484"/>
    </source>
</evidence>
<dbReference type="PANTHER" id="PTHR43963:SF6">
    <property type="entry name" value="CHAIN DEHYDROGENASE FAMILY PROTEIN, PUTATIVE (AFU_ORTHOLOGUE AFUA_3G15350)-RELATED"/>
    <property type="match status" value="1"/>
</dbReference>
<comment type="caution">
    <text evidence="4">The sequence shown here is derived from an EMBL/GenBank/DDBJ whole genome shotgun (WGS) entry which is preliminary data.</text>
</comment>